<feature type="binding site" evidence="6">
    <location>
        <position position="150"/>
    </location>
    <ligand>
        <name>(6S)-NADPHX</name>
        <dbReference type="ChEBI" id="CHEBI:64076"/>
    </ligand>
</feature>
<dbReference type="GO" id="GO:0046496">
    <property type="term" value="P:nicotinamide nucleotide metabolic process"/>
    <property type="evidence" value="ECO:0007669"/>
    <property type="project" value="UniProtKB-UniRule"/>
</dbReference>
<reference evidence="9 10" key="1">
    <citation type="journal article" date="2014" name="Int. J. Syst. Evol. Microbiol.">
        <title>Complete genome sequence of Corynebacterium casei LMG S-19264T (=DSM 44701T), isolated from a smear-ripened cheese.</title>
        <authorList>
            <consortium name="US DOE Joint Genome Institute (JGI-PGF)"/>
            <person name="Walter F."/>
            <person name="Albersmeier A."/>
            <person name="Kalinowski J."/>
            <person name="Ruckert C."/>
        </authorList>
    </citation>
    <scope>NUCLEOTIDE SEQUENCE [LARGE SCALE GENOMIC DNA]</scope>
    <source>
        <strain evidence="9 10">CCM 8669</strain>
    </source>
</reference>
<feature type="binding site" evidence="6">
    <location>
        <position position="234"/>
    </location>
    <ligand>
        <name>AMP</name>
        <dbReference type="ChEBI" id="CHEBI:456215"/>
    </ligand>
</feature>
<dbReference type="Pfam" id="PF01256">
    <property type="entry name" value="Carb_kinase"/>
    <property type="match status" value="1"/>
</dbReference>
<keyword evidence="1 6" id="KW-0547">Nucleotide-binding</keyword>
<proteinExistence type="inferred from homology"/>
<dbReference type="HAMAP" id="MF_01965">
    <property type="entry name" value="NADHX_dehydratase"/>
    <property type="match status" value="1"/>
</dbReference>
<dbReference type="PANTHER" id="PTHR12592:SF0">
    <property type="entry name" value="ATP-DEPENDENT (S)-NAD(P)H-HYDRATE DEHYDRATASE"/>
    <property type="match status" value="1"/>
</dbReference>
<dbReference type="GO" id="GO:0110051">
    <property type="term" value="P:metabolite repair"/>
    <property type="evidence" value="ECO:0007669"/>
    <property type="project" value="TreeGrafter"/>
</dbReference>
<evidence type="ECO:0000259" key="8">
    <source>
        <dbReference type="PROSITE" id="PS51383"/>
    </source>
</evidence>
<keyword evidence="3 6" id="KW-0521">NADP</keyword>
<dbReference type="InterPro" id="IPR000631">
    <property type="entry name" value="CARKD"/>
</dbReference>
<dbReference type="InterPro" id="IPR017953">
    <property type="entry name" value="Carbohydrate_kinase_pred_CS"/>
</dbReference>
<dbReference type="PANTHER" id="PTHR12592">
    <property type="entry name" value="ATP-DEPENDENT (S)-NAD(P)H-HYDRATE DEHYDRATASE FAMILY MEMBER"/>
    <property type="match status" value="1"/>
</dbReference>
<feature type="domain" description="YjeF C-terminal" evidence="8">
    <location>
        <begin position="11"/>
        <end position="309"/>
    </location>
</feature>
<comment type="similarity">
    <text evidence="6">Belongs to the NnrD/CARKD family.</text>
</comment>
<dbReference type="SUPFAM" id="SSF53613">
    <property type="entry name" value="Ribokinase-like"/>
    <property type="match status" value="1"/>
</dbReference>
<keyword evidence="5 6" id="KW-0456">Lyase</keyword>
<comment type="caution">
    <text evidence="9">The sequence shown here is derived from an EMBL/GenBank/DDBJ whole genome shotgun (WGS) entry which is preliminary data.</text>
</comment>
<dbReference type="AlphaFoldDB" id="A0A917MS04"/>
<evidence type="ECO:0000256" key="3">
    <source>
        <dbReference type="ARBA" id="ARBA00022857"/>
    </source>
</evidence>
<comment type="subunit">
    <text evidence="6">Homotetramer.</text>
</comment>
<dbReference type="PROSITE" id="PS01050">
    <property type="entry name" value="YJEF_C_2"/>
    <property type="match status" value="1"/>
</dbReference>
<dbReference type="GO" id="GO:0052855">
    <property type="term" value="F:ADP-dependent NAD(P)H-hydrate dehydratase activity"/>
    <property type="evidence" value="ECO:0007669"/>
    <property type="project" value="UniProtKB-UniRule"/>
</dbReference>
<organism evidence="9 10">
    <name type="scientific">Rothia aerolata</name>
    <dbReference type="NCBI Taxonomy" id="1812262"/>
    <lineage>
        <taxon>Bacteria</taxon>
        <taxon>Bacillati</taxon>
        <taxon>Actinomycetota</taxon>
        <taxon>Actinomycetes</taxon>
        <taxon>Micrococcales</taxon>
        <taxon>Micrococcaceae</taxon>
        <taxon>Rothia</taxon>
    </lineage>
</organism>
<accession>A0A917MS04</accession>
<dbReference type="CDD" id="cd01171">
    <property type="entry name" value="YXKO-related"/>
    <property type="match status" value="1"/>
</dbReference>
<sequence length="313" mass="33006">MTGSPEIHEPGDQELARAYPRPQVEDHKYTRGVLGLITGSNDYPGAALMSSRAAVYTGAGMVRFVGDEALNFRVQLHQPEVVCSTVPPEQLHVQAWAAGSGATGEARELALTHAVQAREAAVLDAAAVDIAARWVGLNGKLGVHKILTPHAGEMEQLFRWLAVMLEEEWKKTVQRSAPDRADIEADPVFWASQAARLTGATVLLKGASTHIASGDAPVLKVVGQTPWLATAGSGDTLTGILGSLLVQAIARQNSPEKPEELGAEFYSRLAATAVRLHNLAALAVHGGEAAGPTPPSLVAEKIPAALAQLLRSL</sequence>
<dbReference type="RefSeq" id="WP_188359048.1">
    <property type="nucleotide sequence ID" value="NZ_BMDC01000001.1"/>
</dbReference>
<dbReference type="EMBL" id="BMDC01000001">
    <property type="protein sequence ID" value="GGH60341.1"/>
    <property type="molecule type" value="Genomic_DNA"/>
</dbReference>
<comment type="function">
    <text evidence="6">Catalyzes the dehydration of the S-form of NAD(P)HX at the expense of ADP, which is converted to AMP. Together with NAD(P)HX epimerase, which catalyzes the epimerization of the S- and R-forms, the enzyme allows the repair of both epimers of NAD(P)HX, a damaged form of NAD(P)H that is a result of enzymatic or heat-dependent hydration.</text>
</comment>
<evidence type="ECO:0000256" key="6">
    <source>
        <dbReference type="HAMAP-Rule" id="MF_01965"/>
    </source>
</evidence>
<dbReference type="PROSITE" id="PS51383">
    <property type="entry name" value="YJEF_C_3"/>
    <property type="match status" value="1"/>
</dbReference>
<evidence type="ECO:0000256" key="4">
    <source>
        <dbReference type="ARBA" id="ARBA00023027"/>
    </source>
</evidence>
<keyword evidence="10" id="KW-1185">Reference proteome</keyword>
<comment type="cofactor">
    <cofactor evidence="6">
        <name>Mg(2+)</name>
        <dbReference type="ChEBI" id="CHEBI:18420"/>
    </cofactor>
</comment>
<evidence type="ECO:0000313" key="9">
    <source>
        <dbReference type="EMBL" id="GGH60341.1"/>
    </source>
</evidence>
<evidence type="ECO:0000256" key="2">
    <source>
        <dbReference type="ARBA" id="ARBA00022840"/>
    </source>
</evidence>
<feature type="binding site" evidence="6">
    <location>
        <position position="46"/>
    </location>
    <ligand>
        <name>(6S)-NADPHX</name>
        <dbReference type="ChEBI" id="CHEBI:64076"/>
    </ligand>
</feature>
<comment type="catalytic activity">
    <reaction evidence="6">
        <text>(6S)-NADPHX + ADP = AMP + phosphate + NADPH + H(+)</text>
        <dbReference type="Rhea" id="RHEA:32235"/>
        <dbReference type="ChEBI" id="CHEBI:15378"/>
        <dbReference type="ChEBI" id="CHEBI:43474"/>
        <dbReference type="ChEBI" id="CHEBI:57783"/>
        <dbReference type="ChEBI" id="CHEBI:64076"/>
        <dbReference type="ChEBI" id="CHEBI:456215"/>
        <dbReference type="ChEBI" id="CHEBI:456216"/>
        <dbReference type="EC" id="4.2.1.136"/>
    </reaction>
</comment>
<feature type="binding site" evidence="6">
    <location>
        <begin position="205"/>
        <end position="209"/>
    </location>
    <ligand>
        <name>AMP</name>
        <dbReference type="ChEBI" id="CHEBI:456215"/>
    </ligand>
</feature>
<feature type="binding site" evidence="6">
    <location>
        <position position="235"/>
    </location>
    <ligand>
        <name>(6S)-NADPHX</name>
        <dbReference type="ChEBI" id="CHEBI:64076"/>
    </ligand>
</feature>
<protein>
    <recommendedName>
        <fullName evidence="6">ADP-dependent (S)-NAD(P)H-hydrate dehydratase</fullName>
        <ecNumber evidence="6">4.2.1.136</ecNumber>
    </recommendedName>
    <alternativeName>
        <fullName evidence="6">ADP-dependent NAD(P)HX dehydratase</fullName>
    </alternativeName>
</protein>
<feature type="binding site" evidence="6">
    <location>
        <position position="99"/>
    </location>
    <ligand>
        <name>(6S)-NADPHX</name>
        <dbReference type="ChEBI" id="CHEBI:64076"/>
    </ligand>
</feature>
<keyword evidence="2 6" id="KW-0067">ATP-binding</keyword>
<dbReference type="Gene3D" id="3.40.1190.20">
    <property type="match status" value="1"/>
</dbReference>
<dbReference type="EC" id="4.2.1.136" evidence="6"/>
<feature type="compositionally biased region" description="Basic and acidic residues" evidence="7">
    <location>
        <begin position="1"/>
        <end position="15"/>
    </location>
</feature>
<gene>
    <name evidence="6" type="primary">nnrD</name>
    <name evidence="9" type="ORF">GCM10007359_08410</name>
</gene>
<evidence type="ECO:0000256" key="7">
    <source>
        <dbReference type="SAM" id="MobiDB-lite"/>
    </source>
</evidence>
<dbReference type="GO" id="GO:0005524">
    <property type="term" value="F:ATP binding"/>
    <property type="evidence" value="ECO:0007669"/>
    <property type="project" value="UniProtKB-KW"/>
</dbReference>
<feature type="region of interest" description="Disordered" evidence="7">
    <location>
        <begin position="1"/>
        <end position="22"/>
    </location>
</feature>
<evidence type="ECO:0000256" key="1">
    <source>
        <dbReference type="ARBA" id="ARBA00022741"/>
    </source>
</evidence>
<dbReference type="Proteomes" id="UP000600171">
    <property type="component" value="Unassembled WGS sequence"/>
</dbReference>
<keyword evidence="4 6" id="KW-0520">NAD</keyword>
<dbReference type="GO" id="GO:0052856">
    <property type="term" value="F:NAD(P)HX epimerase activity"/>
    <property type="evidence" value="ECO:0007669"/>
    <property type="project" value="TreeGrafter"/>
</dbReference>
<dbReference type="InterPro" id="IPR029056">
    <property type="entry name" value="Ribokinase-like"/>
</dbReference>
<evidence type="ECO:0000256" key="5">
    <source>
        <dbReference type="ARBA" id="ARBA00023239"/>
    </source>
</evidence>
<name>A0A917MS04_9MICC</name>
<comment type="catalytic activity">
    <reaction evidence="6">
        <text>(6S)-NADHX + ADP = AMP + phosphate + NADH + H(+)</text>
        <dbReference type="Rhea" id="RHEA:32223"/>
        <dbReference type="ChEBI" id="CHEBI:15378"/>
        <dbReference type="ChEBI" id="CHEBI:43474"/>
        <dbReference type="ChEBI" id="CHEBI:57945"/>
        <dbReference type="ChEBI" id="CHEBI:64074"/>
        <dbReference type="ChEBI" id="CHEBI:456215"/>
        <dbReference type="ChEBI" id="CHEBI:456216"/>
        <dbReference type="EC" id="4.2.1.136"/>
    </reaction>
</comment>
<evidence type="ECO:0000313" key="10">
    <source>
        <dbReference type="Proteomes" id="UP000600171"/>
    </source>
</evidence>